<feature type="transmembrane region" description="Helical" evidence="1">
    <location>
        <begin position="39"/>
        <end position="58"/>
    </location>
</feature>
<dbReference type="Gene3D" id="3.30.565.10">
    <property type="entry name" value="Histidine kinase-like ATPase, C-terminal domain"/>
    <property type="match status" value="1"/>
</dbReference>
<organism evidence="3">
    <name type="scientific">hydrocarbon metagenome</name>
    <dbReference type="NCBI Taxonomy" id="938273"/>
    <lineage>
        <taxon>unclassified sequences</taxon>
        <taxon>metagenomes</taxon>
        <taxon>ecological metagenomes</taxon>
    </lineage>
</organism>
<dbReference type="GO" id="GO:0000155">
    <property type="term" value="F:phosphorelay sensor kinase activity"/>
    <property type="evidence" value="ECO:0007669"/>
    <property type="project" value="InterPro"/>
</dbReference>
<gene>
    <name evidence="3" type="ORF">ASZ90_008120</name>
</gene>
<accession>A0A0W8FMF7</accession>
<dbReference type="InterPro" id="IPR050640">
    <property type="entry name" value="Bact_2-comp_sensor_kinase"/>
</dbReference>
<dbReference type="SMART" id="SM00387">
    <property type="entry name" value="HATPase_c"/>
    <property type="match status" value="1"/>
</dbReference>
<dbReference type="InterPro" id="IPR036890">
    <property type="entry name" value="HATPase_C_sf"/>
</dbReference>
<comment type="caution">
    <text evidence="3">The sequence shown here is derived from an EMBL/GenBank/DDBJ whole genome shotgun (WGS) entry which is preliminary data.</text>
</comment>
<dbReference type="Pfam" id="PF06580">
    <property type="entry name" value="His_kinase"/>
    <property type="match status" value="1"/>
</dbReference>
<reference evidence="3" key="1">
    <citation type="journal article" date="2015" name="Proc. Natl. Acad. Sci. U.S.A.">
        <title>Networks of energetic and metabolic interactions define dynamics in microbial communities.</title>
        <authorList>
            <person name="Embree M."/>
            <person name="Liu J.K."/>
            <person name="Al-Bassam M.M."/>
            <person name="Zengler K."/>
        </authorList>
    </citation>
    <scope>NUCLEOTIDE SEQUENCE</scope>
</reference>
<dbReference type="PANTHER" id="PTHR34220:SF9">
    <property type="entry name" value="SIGNAL TRANSDUCTION HISTIDINE KINASE INTERNAL REGION DOMAIN-CONTAINING PROTEIN"/>
    <property type="match status" value="1"/>
</dbReference>
<feature type="transmembrane region" description="Helical" evidence="1">
    <location>
        <begin position="5"/>
        <end position="27"/>
    </location>
</feature>
<protein>
    <submittedName>
        <fullName evidence="3">Autolysin sensor kinase</fullName>
    </submittedName>
</protein>
<evidence type="ECO:0000256" key="1">
    <source>
        <dbReference type="SAM" id="Phobius"/>
    </source>
</evidence>
<dbReference type="SUPFAM" id="SSF55874">
    <property type="entry name" value="ATPase domain of HSP90 chaperone/DNA topoisomerase II/histidine kinase"/>
    <property type="match status" value="1"/>
</dbReference>
<dbReference type="Pfam" id="PF02518">
    <property type="entry name" value="HATPase_c"/>
    <property type="match status" value="1"/>
</dbReference>
<dbReference type="AlphaFoldDB" id="A0A0W8FMF7"/>
<feature type="domain" description="Histidine kinase/HSP90-like ATPase" evidence="2">
    <location>
        <begin position="181"/>
        <end position="276"/>
    </location>
</feature>
<dbReference type="InterPro" id="IPR010559">
    <property type="entry name" value="Sig_transdc_His_kin_internal"/>
</dbReference>
<proteinExistence type="predicted"/>
<keyword evidence="1" id="KW-0812">Transmembrane</keyword>
<dbReference type="PANTHER" id="PTHR34220">
    <property type="entry name" value="SENSOR HISTIDINE KINASE YPDA"/>
    <property type="match status" value="1"/>
</dbReference>
<dbReference type="EMBL" id="LNQE01000986">
    <property type="protein sequence ID" value="KUG22102.1"/>
    <property type="molecule type" value="Genomic_DNA"/>
</dbReference>
<evidence type="ECO:0000313" key="3">
    <source>
        <dbReference type="EMBL" id="KUG22102.1"/>
    </source>
</evidence>
<dbReference type="InterPro" id="IPR003594">
    <property type="entry name" value="HATPase_dom"/>
</dbReference>
<keyword evidence="3" id="KW-0418">Kinase</keyword>
<evidence type="ECO:0000259" key="2">
    <source>
        <dbReference type="SMART" id="SM00387"/>
    </source>
</evidence>
<dbReference type="GO" id="GO:0016020">
    <property type="term" value="C:membrane"/>
    <property type="evidence" value="ECO:0007669"/>
    <property type="project" value="InterPro"/>
</dbReference>
<keyword evidence="1" id="KW-0472">Membrane</keyword>
<name>A0A0W8FMF7_9ZZZZ</name>
<keyword evidence="3" id="KW-0808">Transferase</keyword>
<sequence length="277" mass="31590">MFIVVIDVCCAVLIGLQICIFILQYFFNIVLDLQANALGLQMIIGGLLFSFFGVYFFLTKIRLKYRNEMIDKEKTRRTDMEKENLSANLKVLQAQIEPHFLFNTLSNILSLIDTKPDTGKSMLLDLTKYLRTSLSRTLPEKTTLSQEISMIKAYLDIHKIRMDERLNYKIDVPDNLWQHSFPPMLLQPLVENTIKHGLEPKVEGGEIVIRAIQENDLLKIEVADTGLGFSDLDKPGLGITNVRERLSLLFGDKGRLIIEENKPHGVRATIEVPVSEL</sequence>
<keyword evidence="1" id="KW-1133">Transmembrane helix</keyword>